<organism evidence="17 18">
    <name type="scientific">Rhodococcus coprophilus</name>
    <dbReference type="NCBI Taxonomy" id="38310"/>
    <lineage>
        <taxon>Bacteria</taxon>
        <taxon>Bacillati</taxon>
        <taxon>Actinomycetota</taxon>
        <taxon>Actinomycetes</taxon>
        <taxon>Mycobacteriales</taxon>
        <taxon>Nocardiaceae</taxon>
        <taxon>Rhodococcus</taxon>
    </lineage>
</organism>
<evidence type="ECO:0000256" key="6">
    <source>
        <dbReference type="ARBA" id="ARBA00023002"/>
    </source>
</evidence>
<dbReference type="EMBL" id="LS483468">
    <property type="protein sequence ID" value="SQI31736.1"/>
    <property type="molecule type" value="Genomic_DNA"/>
</dbReference>
<dbReference type="Gene3D" id="3.50.50.60">
    <property type="entry name" value="FAD/NAD(P)-binding domain"/>
    <property type="match status" value="1"/>
</dbReference>
<dbReference type="GO" id="GO:0008203">
    <property type="term" value="P:cholesterol metabolic process"/>
    <property type="evidence" value="ECO:0007669"/>
    <property type="project" value="UniProtKB-KW"/>
</dbReference>
<keyword evidence="3" id="KW-0153">Cholesterol metabolism</keyword>
<evidence type="ECO:0000256" key="15">
    <source>
        <dbReference type="ARBA" id="ARBA00049778"/>
    </source>
</evidence>
<evidence type="ECO:0000313" key="18">
    <source>
        <dbReference type="Proteomes" id="UP000249091"/>
    </source>
</evidence>
<evidence type="ECO:0000313" key="17">
    <source>
        <dbReference type="EMBL" id="SQI31736.1"/>
    </source>
</evidence>
<reference evidence="17 18" key="1">
    <citation type="submission" date="2018-06" db="EMBL/GenBank/DDBJ databases">
        <authorList>
            <consortium name="Pathogen Informatics"/>
            <person name="Doyle S."/>
        </authorList>
    </citation>
    <scope>NUCLEOTIDE SEQUENCE [LARGE SCALE GENOMIC DNA]</scope>
    <source>
        <strain evidence="17 18">NCTC10994</strain>
    </source>
</reference>
<evidence type="ECO:0000256" key="14">
    <source>
        <dbReference type="ARBA" id="ARBA00049744"/>
    </source>
</evidence>
<dbReference type="Pfam" id="PF05199">
    <property type="entry name" value="GMC_oxred_C"/>
    <property type="match status" value="1"/>
</dbReference>
<dbReference type="SUPFAM" id="SSF54373">
    <property type="entry name" value="FAD-linked reductases, C-terminal domain"/>
    <property type="match status" value="1"/>
</dbReference>
<dbReference type="GO" id="GO:0004769">
    <property type="term" value="F:steroid Delta-isomerase activity"/>
    <property type="evidence" value="ECO:0007669"/>
    <property type="project" value="UniProtKB-EC"/>
</dbReference>
<protein>
    <recommendedName>
        <fullName evidence="14">Cholesterol oxidase</fullName>
        <ecNumber evidence="13">1.1.3.6</ecNumber>
        <ecNumber evidence="11">5.3.3.1</ecNumber>
    </recommendedName>
    <alternativeName>
        <fullName evidence="15">Cholesterol isomerase</fullName>
    </alternativeName>
</protein>
<dbReference type="Gene3D" id="3.30.410.10">
    <property type="entry name" value="Cholesterol Oxidase, domain 2"/>
    <property type="match status" value="1"/>
</dbReference>
<evidence type="ECO:0000256" key="7">
    <source>
        <dbReference type="ARBA" id="ARBA00023098"/>
    </source>
</evidence>
<dbReference type="GO" id="GO:0016995">
    <property type="term" value="F:cholesterol oxidase activity"/>
    <property type="evidence" value="ECO:0007669"/>
    <property type="project" value="UniProtKB-EC"/>
</dbReference>
<feature type="domain" description="Glucose-methanol-choline oxidoreductase C-terminal" evidence="16">
    <location>
        <begin position="689"/>
        <end position="772"/>
    </location>
</feature>
<dbReference type="PANTHER" id="PTHR47470">
    <property type="entry name" value="CHOLESTEROL OXIDASE"/>
    <property type="match status" value="1"/>
</dbReference>
<gene>
    <name evidence="17" type="primary">choA_2</name>
    <name evidence="17" type="ORF">NCTC10994_02006</name>
</gene>
<evidence type="ECO:0000259" key="16">
    <source>
        <dbReference type="Pfam" id="PF05199"/>
    </source>
</evidence>
<keyword evidence="9" id="KW-0753">Steroid metabolism</keyword>
<name>A0A2X4TWB2_9NOCA</name>
<comment type="cofactor">
    <cofactor evidence="1">
        <name>FAD</name>
        <dbReference type="ChEBI" id="CHEBI:57692"/>
    </cofactor>
</comment>
<dbReference type="AlphaFoldDB" id="A0A2X4TWB2"/>
<dbReference type="InterPro" id="IPR007867">
    <property type="entry name" value="GMC_OxRtase_C"/>
</dbReference>
<keyword evidence="7" id="KW-0443">Lipid metabolism</keyword>
<evidence type="ECO:0000256" key="2">
    <source>
        <dbReference type="ARBA" id="ARBA00010790"/>
    </source>
</evidence>
<evidence type="ECO:0000256" key="1">
    <source>
        <dbReference type="ARBA" id="ARBA00001974"/>
    </source>
</evidence>
<keyword evidence="18" id="KW-1185">Reference proteome</keyword>
<dbReference type="STRING" id="1219011.GCA_001895045_03099"/>
<dbReference type="PANTHER" id="PTHR47470:SF1">
    <property type="entry name" value="FAD-DEPENDENT OXIDOREDUCTASE 2 FAD BINDING DOMAIN-CONTAINING PROTEIN"/>
    <property type="match status" value="1"/>
</dbReference>
<evidence type="ECO:0000256" key="12">
    <source>
        <dbReference type="ARBA" id="ARBA00049645"/>
    </source>
</evidence>
<accession>A0A2X4TWB2</accession>
<keyword evidence="4" id="KW-0285">Flavoprotein</keyword>
<evidence type="ECO:0000256" key="3">
    <source>
        <dbReference type="ARBA" id="ARBA00022548"/>
    </source>
</evidence>
<keyword evidence="10" id="KW-0413">Isomerase</keyword>
<evidence type="ECO:0000256" key="5">
    <source>
        <dbReference type="ARBA" id="ARBA00022827"/>
    </source>
</evidence>
<evidence type="ECO:0000256" key="4">
    <source>
        <dbReference type="ARBA" id="ARBA00022630"/>
    </source>
</evidence>
<keyword evidence="6 17" id="KW-0560">Oxidoreductase</keyword>
<dbReference type="KEGG" id="rcr:NCTC10994_02006"/>
<dbReference type="EC" id="5.3.3.1" evidence="11"/>
<dbReference type="Proteomes" id="UP000249091">
    <property type="component" value="Chromosome 1"/>
</dbReference>
<keyword evidence="8" id="KW-1207">Sterol metabolism</keyword>
<proteinExistence type="inferred from homology"/>
<dbReference type="InterPro" id="IPR036188">
    <property type="entry name" value="FAD/NAD-bd_sf"/>
</dbReference>
<evidence type="ECO:0000256" key="9">
    <source>
        <dbReference type="ARBA" id="ARBA00023221"/>
    </source>
</evidence>
<sequence length="784" mass="84092">MHDVDQNRPCRGTRVGIHVDETAQHRPVDHHHEPVQLRYPDLPAAPLEQVGQQIVDLFPEAHLRFAQLGMPRGGDASFVAGDEPVAVVAGLRVPHEQVEDQFGGLLRAARTRRNVLDASAHDFDVAGTVVLHGAHDELLEGIEIVRGGRKWQTRARRDRTVAHSLDATLENQLRRSFDERLAAPLAFRCGCGSHSHIVTAEPAHQGKTPVDTTRYDCARSRQLEGRTGRPAPFFTNDRSRTAMRRRRLLQASALGAAVAAVGLPAGPLRVASALPVGLDTLWETVPELFTPSPVPPQHSEVIVVGSGFGASVAALRLAEAGSHVTVLERGMRWPRDPWREVFTSDLLADGRGYYHRTHFTGPTGIPVECDDFAGVLDVVDYPHMSVWRGAAVGGGSVVFTGVMIAPEQRFFEHVFGDRLSYGEMASTWYPKVRSMLRLDPMPDDIYHSPEFTHSRRWDDDARAAGYSPHRVDGIWDWDVVRAELAGSVRRSAVAGESNLGNSNGAKFDLTQNYIPEAEATGRALVCHGHRVLAVGQEADGRYRVEVQAVDPTGAILNTTTLTCDRLVLGAGSIGTTELLVEARHTGSLRRLNEHVGRGWGTNGDAVLVRSLALTDGFGGDQGAPSASRIVDESGLPLSLENWFVAGTAKDVGMLASLGMTLDPTRAEMVYDPASGRTIVDWPAGGELASVDALRAVHNAMAAAGGTVPGAPPMAEDVNASFTAHPLGGAVLGDATDGYGRVHGHPGLYVVDGALIPGSTGTANPSLTIAALAERNLARIVADGR</sequence>
<evidence type="ECO:0000256" key="13">
    <source>
        <dbReference type="ARBA" id="ARBA00049723"/>
    </source>
</evidence>
<evidence type="ECO:0000256" key="11">
    <source>
        <dbReference type="ARBA" id="ARBA00038856"/>
    </source>
</evidence>
<dbReference type="SUPFAM" id="SSF51905">
    <property type="entry name" value="FAD/NAD(P)-binding domain"/>
    <property type="match status" value="1"/>
</dbReference>
<keyword evidence="5" id="KW-0274">FAD</keyword>
<evidence type="ECO:0000256" key="8">
    <source>
        <dbReference type="ARBA" id="ARBA00023166"/>
    </source>
</evidence>
<dbReference type="InterPro" id="IPR052542">
    <property type="entry name" value="Cholesterol_Oxidase"/>
</dbReference>
<evidence type="ECO:0000256" key="10">
    <source>
        <dbReference type="ARBA" id="ARBA00023235"/>
    </source>
</evidence>
<dbReference type="EC" id="1.1.3.6" evidence="13"/>
<comment type="pathway">
    <text evidence="12">Steroid metabolism; cholesterol degradation.</text>
</comment>
<comment type="similarity">
    <text evidence="2">Belongs to the GMC oxidoreductase family.</text>
</comment>